<dbReference type="AlphaFoldDB" id="A0A401NJW9"/>
<keyword evidence="5 9" id="KW-0964">Secreted</keyword>
<evidence type="ECO:0000256" key="3">
    <source>
        <dbReference type="ARBA" id="ARBA00021606"/>
    </source>
</evidence>
<dbReference type="GO" id="GO:0005179">
    <property type="term" value="F:hormone activity"/>
    <property type="evidence" value="ECO:0007669"/>
    <property type="project" value="UniProtKB-UniRule"/>
</dbReference>
<feature type="non-terminal residue" evidence="11">
    <location>
        <position position="1"/>
    </location>
</feature>
<dbReference type="Proteomes" id="UP000288216">
    <property type="component" value="Unassembled WGS sequence"/>
</dbReference>
<keyword evidence="6" id="KW-0765">Sulfation</keyword>
<gene>
    <name evidence="11" type="ORF">scyTo_0012873</name>
</gene>
<dbReference type="GO" id="GO:0005576">
    <property type="term" value="C:extracellular region"/>
    <property type="evidence" value="ECO:0007669"/>
    <property type="project" value="UniProtKB-SubCell"/>
</dbReference>
<dbReference type="InterPro" id="IPR036817">
    <property type="entry name" value="Transthyretin/HIU_hydrolase_sf"/>
</dbReference>
<keyword evidence="8 9" id="KW-0795">Thyroid hormone</keyword>
<dbReference type="PANTHER" id="PTHR10395:SF12">
    <property type="entry name" value="TRANSTHYRETIN"/>
    <property type="match status" value="1"/>
</dbReference>
<name>A0A401NJW9_SCYTO</name>
<evidence type="ECO:0000256" key="6">
    <source>
        <dbReference type="ARBA" id="ARBA00022641"/>
    </source>
</evidence>
<evidence type="ECO:0000256" key="1">
    <source>
        <dbReference type="ARBA" id="ARBA00004613"/>
    </source>
</evidence>
<feature type="domain" description="Transthyretin/hydroxyisourate hydrolase" evidence="10">
    <location>
        <begin position="6"/>
        <end position="125"/>
    </location>
</feature>
<evidence type="ECO:0000313" key="11">
    <source>
        <dbReference type="EMBL" id="GCB61201.1"/>
    </source>
</evidence>
<sequence length="125" mass="13863">DHGASDTQCPVIIKVLNAVNGTSAANLHMQIYRRSEDLSWQQLNTGVTGVNGEVHDLATEADFVPGLYKVHFNTADYWRALGYVSFHECVNVIFRVDASAHQHYTLALLLSPYSYSTTGVIRDAH</sequence>
<dbReference type="EMBL" id="BFAA01006364">
    <property type="protein sequence ID" value="GCB61201.1"/>
    <property type="molecule type" value="Genomic_DNA"/>
</dbReference>
<keyword evidence="7" id="KW-0372">Hormone</keyword>
<comment type="subcellular location">
    <subcellularLocation>
        <location evidence="1 9">Secreted</location>
    </subcellularLocation>
</comment>
<dbReference type="InterPro" id="IPR000895">
    <property type="entry name" value="Transthyretin/HIU_hydrolase"/>
</dbReference>
<evidence type="ECO:0000259" key="10">
    <source>
        <dbReference type="SMART" id="SM00095"/>
    </source>
</evidence>
<proteinExistence type="inferred from homology"/>
<dbReference type="GO" id="GO:0006144">
    <property type="term" value="P:purine nucleobase metabolic process"/>
    <property type="evidence" value="ECO:0007669"/>
    <property type="project" value="TreeGrafter"/>
</dbReference>
<comment type="function">
    <text evidence="9">Thyroid hormone-binding protein. Probably transports thyroxine from the bloodstream to the brain.</text>
</comment>
<evidence type="ECO:0000256" key="2">
    <source>
        <dbReference type="ARBA" id="ARBA00007893"/>
    </source>
</evidence>
<evidence type="ECO:0000256" key="8">
    <source>
        <dbReference type="ARBA" id="ARBA00022920"/>
    </source>
</evidence>
<organism evidence="11 12">
    <name type="scientific">Scyliorhinus torazame</name>
    <name type="common">Cloudy catshark</name>
    <name type="synonym">Catulus torazame</name>
    <dbReference type="NCBI Taxonomy" id="75743"/>
    <lineage>
        <taxon>Eukaryota</taxon>
        <taxon>Metazoa</taxon>
        <taxon>Chordata</taxon>
        <taxon>Craniata</taxon>
        <taxon>Vertebrata</taxon>
        <taxon>Chondrichthyes</taxon>
        <taxon>Elasmobranchii</taxon>
        <taxon>Galeomorphii</taxon>
        <taxon>Galeoidea</taxon>
        <taxon>Carcharhiniformes</taxon>
        <taxon>Scyliorhinidae</taxon>
        <taxon>Scyliorhinus</taxon>
    </lineage>
</organism>
<accession>A0A401NJW9</accession>
<evidence type="ECO:0000256" key="7">
    <source>
        <dbReference type="ARBA" id="ARBA00022702"/>
    </source>
</evidence>
<dbReference type="GO" id="GO:0070324">
    <property type="term" value="F:thyroid hormone binding"/>
    <property type="evidence" value="ECO:0007669"/>
    <property type="project" value="UniProtKB-UniRule"/>
</dbReference>
<evidence type="ECO:0000256" key="5">
    <source>
        <dbReference type="ARBA" id="ARBA00022525"/>
    </source>
</evidence>
<comment type="caution">
    <text evidence="11">The sequence shown here is derived from an EMBL/GenBank/DDBJ whole genome shotgun (WGS) entry which is preliminary data.</text>
</comment>
<evidence type="ECO:0000256" key="4">
    <source>
        <dbReference type="ARBA" id="ARBA00022448"/>
    </source>
</evidence>
<dbReference type="PANTHER" id="PTHR10395">
    <property type="entry name" value="URICASE AND TRANSTHYRETIN-RELATED"/>
    <property type="match status" value="1"/>
</dbReference>
<keyword evidence="4" id="KW-0813">Transport</keyword>
<evidence type="ECO:0000256" key="9">
    <source>
        <dbReference type="RuleBase" id="RU361269"/>
    </source>
</evidence>
<dbReference type="InterPro" id="IPR023416">
    <property type="entry name" value="Transthyretin/HIU_hydrolase_d"/>
</dbReference>
<comment type="similarity">
    <text evidence="2 9">Belongs to the transthyretin family.</text>
</comment>
<protein>
    <recommendedName>
        <fullName evidence="3 9">Transthyretin</fullName>
    </recommendedName>
</protein>
<reference evidence="11 12" key="1">
    <citation type="journal article" date="2018" name="Nat. Ecol. Evol.">
        <title>Shark genomes provide insights into elasmobranch evolution and the origin of vertebrates.</title>
        <authorList>
            <person name="Hara Y"/>
            <person name="Yamaguchi K"/>
            <person name="Onimaru K"/>
            <person name="Kadota M"/>
            <person name="Koyanagi M"/>
            <person name="Keeley SD"/>
            <person name="Tatsumi K"/>
            <person name="Tanaka K"/>
            <person name="Motone F"/>
            <person name="Kageyama Y"/>
            <person name="Nozu R"/>
            <person name="Adachi N"/>
            <person name="Nishimura O"/>
            <person name="Nakagawa R"/>
            <person name="Tanegashima C"/>
            <person name="Kiyatake I"/>
            <person name="Matsumoto R"/>
            <person name="Murakumo K"/>
            <person name="Nishida K"/>
            <person name="Terakita A"/>
            <person name="Kuratani S"/>
            <person name="Sato K"/>
            <person name="Hyodo S Kuraku.S."/>
        </authorList>
    </citation>
    <scope>NUCLEOTIDE SEQUENCE [LARGE SCALE GENOMIC DNA]</scope>
</reference>
<dbReference type="SMART" id="SM00095">
    <property type="entry name" value="TR_THY"/>
    <property type="match status" value="1"/>
</dbReference>
<dbReference type="PRINTS" id="PR00189">
    <property type="entry name" value="TRNSTHYRETIN"/>
</dbReference>
<dbReference type="STRING" id="75743.A0A401NJW9"/>
<dbReference type="OrthoDB" id="10265230at2759"/>
<keyword evidence="12" id="KW-1185">Reference proteome</keyword>
<dbReference type="Gene3D" id="2.60.40.180">
    <property type="entry name" value="Transthyretin/hydroxyisourate hydrolase domain"/>
    <property type="match status" value="1"/>
</dbReference>
<dbReference type="SUPFAM" id="SSF49472">
    <property type="entry name" value="Transthyretin (synonym: prealbumin)"/>
    <property type="match status" value="1"/>
</dbReference>
<dbReference type="FunFam" id="2.60.40.180:FF:000002">
    <property type="entry name" value="Transthyretin"/>
    <property type="match status" value="1"/>
</dbReference>
<comment type="subunit">
    <text evidence="9">Homotetramer.</text>
</comment>
<dbReference type="Pfam" id="PF00576">
    <property type="entry name" value="Transthyretin"/>
    <property type="match status" value="1"/>
</dbReference>
<evidence type="ECO:0000313" key="12">
    <source>
        <dbReference type="Proteomes" id="UP000288216"/>
    </source>
</evidence>
<dbReference type="OMA" id="PFYHHAD"/>